<dbReference type="PROSITE" id="PS50879">
    <property type="entry name" value="RNASE_H_1"/>
    <property type="match status" value="1"/>
</dbReference>
<dbReference type="STRING" id="4097.A0A1S4DNQ5"/>
<dbReference type="GO" id="GO:0004523">
    <property type="term" value="F:RNA-DNA hybrid ribonuclease activity"/>
    <property type="evidence" value="ECO:0007669"/>
    <property type="project" value="InterPro"/>
</dbReference>
<feature type="domain" description="RNase H type-1" evidence="2">
    <location>
        <begin position="1"/>
        <end position="89"/>
    </location>
</feature>
<reference evidence="3" key="1">
    <citation type="submission" date="2025-08" db="UniProtKB">
        <authorList>
            <consortium name="RefSeq"/>
        </authorList>
    </citation>
    <scope>IDENTIFICATION</scope>
</reference>
<dbReference type="PANTHER" id="PTHR48475:SF1">
    <property type="entry name" value="RNASE H TYPE-1 DOMAIN-CONTAINING PROTEIN"/>
    <property type="match status" value="1"/>
</dbReference>
<evidence type="ECO:0000313" key="3">
    <source>
        <dbReference type="RefSeq" id="XP_016515066.1"/>
    </source>
</evidence>
<dbReference type="OrthoDB" id="1740934at2759"/>
<dbReference type="CDD" id="cd09279">
    <property type="entry name" value="RNase_HI_like"/>
    <property type="match status" value="1"/>
</dbReference>
<dbReference type="Pfam" id="PF13456">
    <property type="entry name" value="RVT_3"/>
    <property type="match status" value="1"/>
</dbReference>
<evidence type="ECO:0000259" key="2">
    <source>
        <dbReference type="PROSITE" id="PS50879"/>
    </source>
</evidence>
<dbReference type="AlphaFoldDB" id="A0A1S4DNQ5"/>
<dbReference type="RefSeq" id="XP_016515066.1">
    <property type="nucleotide sequence ID" value="XM_016659580.1"/>
</dbReference>
<dbReference type="PaxDb" id="4097-A0A1S4DNQ5"/>
<evidence type="ECO:0000256" key="1">
    <source>
        <dbReference type="SAM" id="MobiDB-lite"/>
    </source>
</evidence>
<feature type="region of interest" description="Disordered" evidence="1">
    <location>
        <begin position="204"/>
        <end position="223"/>
    </location>
</feature>
<dbReference type="PANTHER" id="PTHR48475">
    <property type="entry name" value="RIBONUCLEASE H"/>
    <property type="match status" value="1"/>
</dbReference>
<dbReference type="OMA" id="DHIEVHT"/>
<organism evidence="3">
    <name type="scientific">Nicotiana tabacum</name>
    <name type="common">Common tobacco</name>
    <dbReference type="NCBI Taxonomy" id="4097"/>
    <lineage>
        <taxon>Eukaryota</taxon>
        <taxon>Viridiplantae</taxon>
        <taxon>Streptophyta</taxon>
        <taxon>Embryophyta</taxon>
        <taxon>Tracheophyta</taxon>
        <taxon>Spermatophyta</taxon>
        <taxon>Magnoliopsida</taxon>
        <taxon>eudicotyledons</taxon>
        <taxon>Gunneridae</taxon>
        <taxon>Pentapetalae</taxon>
        <taxon>asterids</taxon>
        <taxon>lamiids</taxon>
        <taxon>Solanales</taxon>
        <taxon>Solanaceae</taxon>
        <taxon>Nicotianoideae</taxon>
        <taxon>Nicotianeae</taxon>
        <taxon>Nicotiana</taxon>
    </lineage>
</organism>
<dbReference type="Gene3D" id="3.30.420.10">
    <property type="entry name" value="Ribonuclease H-like superfamily/Ribonuclease H"/>
    <property type="match status" value="1"/>
</dbReference>
<dbReference type="SMR" id="A0A1S4DNQ5"/>
<name>A0A1S4DNQ5_TOBAC</name>
<dbReference type="InterPro" id="IPR002156">
    <property type="entry name" value="RNaseH_domain"/>
</dbReference>
<dbReference type="InterPro" id="IPR012337">
    <property type="entry name" value="RNaseH-like_sf"/>
</dbReference>
<dbReference type="InterPro" id="IPR036397">
    <property type="entry name" value="RNaseH_sf"/>
</dbReference>
<accession>A0A1S4DNQ5</accession>
<dbReference type="SUPFAM" id="SSF53098">
    <property type="entry name" value="Ribonuclease H-like"/>
    <property type="match status" value="1"/>
</dbReference>
<dbReference type="KEGG" id="nta:107831785"/>
<gene>
    <name evidence="3" type="primary">LOC107831785</name>
</gene>
<sequence>MSNNEAEYEAVTAGLKLALKYGARRLILHYDSQLVVNQVTGTFQIKEQRLQRYQSEIHKLLPEFDECRLDQITRAQNIEADGLAKLAAATKNINKENVVNLLHSAIDHIEVHTLRYVSRRSSPLYGKILYAVLASPRKSVATMDLNSSEKERLSFSKSGTSNEYSPRHITLLPMAKPNPPINTGEAPYSLVYGTDAVIPIEDGEPSLRYSNESGTDNDESRLQDVDEVEKRRDMAHVRMVAQKQQVERYYNKRAKVRSLKVGDYILKAKTQASKDPNEGKLETNWDRPYKIIAVANKGVFHLETMEGKLLKNNWNIAHLKYFHF</sequence>
<protein>
    <recommendedName>
        <fullName evidence="2">RNase H type-1 domain-containing protein</fullName>
    </recommendedName>
</protein>
<dbReference type="GO" id="GO:0003676">
    <property type="term" value="F:nucleic acid binding"/>
    <property type="evidence" value="ECO:0007669"/>
    <property type="project" value="InterPro"/>
</dbReference>
<proteinExistence type="predicted"/>